<evidence type="ECO:0000259" key="3">
    <source>
        <dbReference type="Pfam" id="PF13359"/>
    </source>
</evidence>
<evidence type="ECO:0000313" key="10">
    <source>
        <dbReference type="EMBL" id="CUM61513.1"/>
    </source>
</evidence>
<reference evidence="5" key="2">
    <citation type="submission" date="2020-09" db="EMBL/GenBank/DDBJ databases">
        <authorList>
            <person name="Blom J."/>
        </authorList>
    </citation>
    <scope>NUCLEOTIDE SEQUENCE</scope>
    <source>
        <strain evidence="5">No.66</strain>
        <plasmid evidence="8">p1</plasmid>
    </source>
</reference>
<dbReference type="PANTHER" id="PTHR23080">
    <property type="entry name" value="THAP DOMAIN PROTEIN"/>
    <property type="match status" value="1"/>
</dbReference>
<geneLocation type="plasmid" evidence="8 12">
    <name>p1</name>
</geneLocation>
<dbReference type="PANTHER" id="PTHR23080:SF144">
    <property type="entry name" value="SPINDLE AND KINETOCHORE ASSOCIATED COMPLEX SUBUNIT 3"/>
    <property type="match status" value="1"/>
</dbReference>
<evidence type="ECO:0000313" key="5">
    <source>
        <dbReference type="EMBL" id="CAD5923409.1"/>
    </source>
</evidence>
<evidence type="ECO:0000256" key="1">
    <source>
        <dbReference type="ARBA" id="ARBA00001968"/>
    </source>
</evidence>
<dbReference type="InterPro" id="IPR027806">
    <property type="entry name" value="HARBI1_dom"/>
</dbReference>
<proteinExistence type="predicted"/>
<evidence type="ECO:0000259" key="4">
    <source>
        <dbReference type="Pfam" id="PF13613"/>
    </source>
</evidence>
<dbReference type="EMBL" id="LR882964">
    <property type="protein sequence ID" value="CAD5983437.1"/>
    <property type="molecule type" value="Genomic_DNA"/>
</dbReference>
<evidence type="ECO:0000256" key="2">
    <source>
        <dbReference type="ARBA" id="ARBA00022723"/>
    </source>
</evidence>
<evidence type="ECO:0000313" key="6">
    <source>
        <dbReference type="EMBL" id="CAD5929400.1"/>
    </source>
</evidence>
<reference evidence="9" key="1">
    <citation type="submission" date="2015-09" db="EMBL/GenBank/DDBJ databases">
        <authorList>
            <person name="Jackson K.R."/>
            <person name="Lunt B.L."/>
            <person name="Fisher J.N.B."/>
            <person name="Gardner A.V."/>
            <person name="Bailey M.E."/>
            <person name="Deus L.M."/>
            <person name="Earl A.S."/>
            <person name="Gibby P.D."/>
            <person name="Hartmann K.A."/>
            <person name="Liu J.E."/>
            <person name="Manci A.M."/>
            <person name="Nielsen D.A."/>
            <person name="Solomon M.B."/>
            <person name="Breakwell D.P."/>
            <person name="Burnett S.H."/>
            <person name="Grose J.H."/>
        </authorList>
    </citation>
    <scope>NUCLEOTIDE SEQUENCE</scope>
    <source>
        <strain evidence="9">7805</strain>
    </source>
</reference>
<dbReference type="InterPro" id="IPR027805">
    <property type="entry name" value="Transposase_HTH_dom"/>
</dbReference>
<dbReference type="Proteomes" id="UP001153761">
    <property type="component" value="Chromosome"/>
</dbReference>
<evidence type="ECO:0000313" key="7">
    <source>
        <dbReference type="EMBL" id="CAD5959406.1"/>
    </source>
</evidence>
<evidence type="ECO:0000313" key="11">
    <source>
        <dbReference type="EMBL" id="CUM62318.1"/>
    </source>
</evidence>
<dbReference type="AlphaFoldDB" id="A0A1J1JI88"/>
<dbReference type="EMBL" id="LR882963">
    <property type="protein sequence ID" value="CAD5923409.1"/>
    <property type="molecule type" value="Genomic_DNA"/>
</dbReference>
<evidence type="ECO:0000313" key="8">
    <source>
        <dbReference type="EMBL" id="CAD5983437.1"/>
    </source>
</evidence>
<dbReference type="EMBL" id="LO018304">
    <property type="protein sequence ID" value="CUM61513.1"/>
    <property type="molecule type" value="Genomic_DNA"/>
</dbReference>
<dbReference type="GeneID" id="77290530"/>
<accession>A0A1J1JI88</accession>
<feature type="domain" description="DDE Tnp4" evidence="3">
    <location>
        <begin position="139"/>
        <end position="288"/>
    </location>
</feature>
<dbReference type="EMBL" id="LR882963">
    <property type="protein sequence ID" value="CAD5929400.1"/>
    <property type="molecule type" value="Genomic_DNA"/>
</dbReference>
<dbReference type="EMBL" id="LO018304">
    <property type="protein sequence ID" value="CUM61083.1"/>
    <property type="molecule type" value="Genomic_DNA"/>
</dbReference>
<comment type="cofactor">
    <cofactor evidence="1">
        <name>a divalent metal cation</name>
        <dbReference type="ChEBI" id="CHEBI:60240"/>
    </cofactor>
</comment>
<dbReference type="EMBL" id="LO018305">
    <property type="protein sequence ID" value="CUM62318.1"/>
    <property type="molecule type" value="Genomic_DNA"/>
</dbReference>
<keyword evidence="2" id="KW-0479">Metal-binding</keyword>
<dbReference type="Pfam" id="PF13359">
    <property type="entry name" value="DDE_Tnp_4"/>
    <property type="match status" value="1"/>
</dbReference>
<protein>
    <submittedName>
        <fullName evidence="5 9">Transposase</fullName>
    </submittedName>
</protein>
<dbReference type="RefSeq" id="WP_042154442.1">
    <property type="nucleotide sequence ID" value="NZ_LR882934.1"/>
</dbReference>
<dbReference type="GO" id="GO:0046872">
    <property type="term" value="F:metal ion binding"/>
    <property type="evidence" value="ECO:0007669"/>
    <property type="project" value="UniProtKB-KW"/>
</dbReference>
<evidence type="ECO:0000313" key="9">
    <source>
        <dbReference type="EMBL" id="CUM61083.1"/>
    </source>
</evidence>
<feature type="domain" description="Transposase Helix-turn-helix" evidence="4">
    <location>
        <begin position="60"/>
        <end position="111"/>
    </location>
</feature>
<name>A0A1J1JI88_PLAAG</name>
<dbReference type="Proteomes" id="UP001153761">
    <property type="component" value="Plasmid p1"/>
</dbReference>
<organism evidence="9">
    <name type="scientific">Planktothrix agardhii</name>
    <name type="common">Oscillatoria agardhii</name>
    <dbReference type="NCBI Taxonomy" id="1160"/>
    <lineage>
        <taxon>Bacteria</taxon>
        <taxon>Bacillati</taxon>
        <taxon>Cyanobacteriota</taxon>
        <taxon>Cyanophyceae</taxon>
        <taxon>Oscillatoriophycideae</taxon>
        <taxon>Oscillatoriales</taxon>
        <taxon>Microcoleaceae</taxon>
        <taxon>Planktothrix</taxon>
    </lineage>
</organism>
<dbReference type="Pfam" id="PF13613">
    <property type="entry name" value="HTH_Tnp_4"/>
    <property type="match status" value="1"/>
</dbReference>
<gene>
    <name evidence="5" type="ORF">PANO66_00843</name>
    <name evidence="6" type="ORF">PANO66_01243</name>
    <name evidence="7" type="ORF">PANO66_03176</name>
    <name evidence="8" type="ORF">PANO66_04365</name>
    <name evidence="9" type="ORF">PLAM_3117</name>
    <name evidence="10" type="ORF">PLAM_3547</name>
    <name evidence="11" type="ORF">PLAM_mp0023</name>
</gene>
<keyword evidence="8" id="KW-0614">Plasmid</keyword>
<evidence type="ECO:0000313" key="12">
    <source>
        <dbReference type="Proteomes" id="UP001153761"/>
    </source>
</evidence>
<dbReference type="EMBL" id="LR882963">
    <property type="protein sequence ID" value="CAD5959406.1"/>
    <property type="molecule type" value="Genomic_DNA"/>
</dbReference>
<sequence>MSKLRDYLDKNPQQAKRLLGMEYEQLIKLIQAAELLEQERRQEQEKAKIRLIKAGGGRHQKLSVEEQILLTLIYLHQMPTFQMLGLQFEVSESTANDIFHNKIKILRELLPASLVEQIKKNESDWEWVEKILLEFELVVDSYEQPMQRPTDNEEQKKYYSGKKKTHTFKNQVIVMPNGKEIVDIAVGYTGATSDLKLWRERREELGNNQKYRGDKAYVGETAINTPYKKPRNQEISLEHREENRLKAKQRIVVEHLIRLIKIYRVASERFRLKSQNYEAVILTVCGLIRWRIGAIVLLSKNCPECF</sequence>